<accession>A0A6M4NRQ7</accession>
<keyword evidence="1" id="KW-0614">Plasmid</keyword>
<geneLocation type="plasmid" evidence="1">
    <name>pKP18-31-IMP</name>
</geneLocation>
<protein>
    <submittedName>
        <fullName evidence="1">Uncharacterized protein</fullName>
    </submittedName>
</protein>
<dbReference type="EMBL" id="MN661402">
    <property type="protein sequence ID" value="QJS00314.1"/>
    <property type="molecule type" value="Genomic_DNA"/>
</dbReference>
<evidence type="ECO:0000313" key="1">
    <source>
        <dbReference type="EMBL" id="QJS00314.1"/>
    </source>
</evidence>
<dbReference type="AlphaFoldDB" id="A0A6M4NRQ7"/>
<sequence length="45" mass="5571">MKINPEKFYHQKYSEIITSEPATLENHNHKWRVFMKNNFKFSRSN</sequence>
<organism evidence="1">
    <name type="scientific">Klebsiella quasipneumoniae</name>
    <dbReference type="NCBI Taxonomy" id="1463165"/>
    <lineage>
        <taxon>Bacteria</taxon>
        <taxon>Pseudomonadati</taxon>
        <taxon>Pseudomonadota</taxon>
        <taxon>Gammaproteobacteria</taxon>
        <taxon>Enterobacterales</taxon>
        <taxon>Enterobacteriaceae</taxon>
        <taxon>Klebsiella/Raoultella group</taxon>
        <taxon>Klebsiella</taxon>
        <taxon>Klebsiella pneumoniae complex</taxon>
    </lineage>
</organism>
<proteinExistence type="predicted"/>
<reference evidence="1" key="1">
    <citation type="submission" date="2019-11" db="EMBL/GenBank/DDBJ databases">
        <authorList>
            <person name="Qin S."/>
            <person name="Dong H."/>
        </authorList>
    </citation>
    <scope>NUCLEOTIDE SEQUENCE</scope>
    <source>
        <strain evidence="1">KP18-31</strain>
        <plasmid evidence="1">pKP18-31-IMP,KPC</plasmid>
    </source>
</reference>
<name>A0A6M4NRQ7_9ENTR</name>